<dbReference type="NCBIfam" id="TIGR00254">
    <property type="entry name" value="GGDEF"/>
    <property type="match status" value="1"/>
</dbReference>
<dbReference type="PANTHER" id="PTHR44757">
    <property type="entry name" value="DIGUANYLATE CYCLASE DGCP"/>
    <property type="match status" value="1"/>
</dbReference>
<proteinExistence type="predicted"/>
<feature type="compositionally biased region" description="Basic and acidic residues" evidence="1">
    <location>
        <begin position="1"/>
        <end position="11"/>
    </location>
</feature>
<dbReference type="KEGG" id="msei:MSEDJ_13480"/>
<dbReference type="PROSITE" id="PS50112">
    <property type="entry name" value="PAS"/>
    <property type="match status" value="2"/>
</dbReference>
<feature type="domain" description="PAS" evidence="2">
    <location>
        <begin position="258"/>
        <end position="301"/>
    </location>
</feature>
<dbReference type="NCBIfam" id="TIGR00229">
    <property type="entry name" value="sensory_box"/>
    <property type="match status" value="3"/>
</dbReference>
<reference evidence="4 5" key="1">
    <citation type="journal article" date="2019" name="Emerg. Microbes Infect.">
        <title>Comprehensive subspecies identification of 175 nontuberculous mycobacteria species based on 7547 genomic profiles.</title>
        <authorList>
            <person name="Matsumoto Y."/>
            <person name="Kinjo T."/>
            <person name="Motooka D."/>
            <person name="Nabeya D."/>
            <person name="Jung N."/>
            <person name="Uechi K."/>
            <person name="Horii T."/>
            <person name="Iida T."/>
            <person name="Fujita J."/>
            <person name="Nakamura S."/>
        </authorList>
    </citation>
    <scope>NUCLEOTIDE SEQUENCE [LARGE SCALE GENOMIC DNA]</scope>
    <source>
        <strain evidence="4 5">JCM 17899</strain>
    </source>
</reference>
<feature type="region of interest" description="Disordered" evidence="1">
    <location>
        <begin position="1"/>
        <end position="31"/>
    </location>
</feature>
<dbReference type="RefSeq" id="WP_246230987.1">
    <property type="nucleotide sequence ID" value="NZ_AP022588.1"/>
</dbReference>
<gene>
    <name evidence="4" type="ORF">MSEDJ_13480</name>
</gene>
<evidence type="ECO:0000313" key="4">
    <source>
        <dbReference type="EMBL" id="BBY27252.1"/>
    </source>
</evidence>
<dbReference type="GO" id="GO:0006355">
    <property type="term" value="P:regulation of DNA-templated transcription"/>
    <property type="evidence" value="ECO:0007669"/>
    <property type="project" value="InterPro"/>
</dbReference>
<dbReference type="AlphaFoldDB" id="A0A7I7QLU9"/>
<dbReference type="InterPro" id="IPR035965">
    <property type="entry name" value="PAS-like_dom_sf"/>
</dbReference>
<dbReference type="Pfam" id="PF00990">
    <property type="entry name" value="GGDEF"/>
    <property type="match status" value="1"/>
</dbReference>
<evidence type="ECO:0008006" key="6">
    <source>
        <dbReference type="Google" id="ProtNLM"/>
    </source>
</evidence>
<dbReference type="CDD" id="cd00130">
    <property type="entry name" value="PAS"/>
    <property type="match status" value="2"/>
</dbReference>
<dbReference type="Gene3D" id="3.30.450.20">
    <property type="entry name" value="PAS domain"/>
    <property type="match status" value="3"/>
</dbReference>
<keyword evidence="5" id="KW-1185">Reference proteome</keyword>
<sequence length="563" mass="61021">MTLGAEGDRAAADVSQTDDSPAELSEANRESADERYRRLLEHSPDAICVHQAGRVVYVNRAGIRWMRAESADQLVGSFITTFVDPQSIPAMLDRISGLRRQGDISESSEAMMSRLDGTRLDVEAVSVLTVWGGEPAYQVIFRDLSAQKAAQASLSYQAALVHHASDAIIATTATGDVTSWNPAAESVYGRTAAEVLGRPVTEAVGAELNPQKILLESGVVTDTHYAADGTPRTVRVSAAAMDDGYVLLCTDKTALRRAEQHFENVVSSLDEGVLVLDHTGRVLSVNPAVRRLLGMAGDELVVGYRELTRHWAENWEYSVFDVDGNQIRPPDDPPVIDTLLYGTSFHGEARKTVSEGDEAHWLSISTRRLNPEEGRKSAVLISFRDVSSERLARQRLAQQALHDPLTGLPNRTHLVDSVAQLREEGRLAAVLFIDLDDLKGVNDSLGHDAGDLMIKTAAQRLRTSVRADDVVCRFAGDEFVVLLVGRVDGGEGLRSMTARIRDLLSEPVVLAGVAVQMGASMGVVETGPDDDRDGETLLRVADRAMYAAKADGRRTVVFSTEGG</sequence>
<organism evidence="4 5">
    <name type="scientific">Mycolicibacterium sediminis</name>
    <dbReference type="NCBI Taxonomy" id="1286180"/>
    <lineage>
        <taxon>Bacteria</taxon>
        <taxon>Bacillati</taxon>
        <taxon>Actinomycetota</taxon>
        <taxon>Actinomycetes</taxon>
        <taxon>Mycobacteriales</taxon>
        <taxon>Mycobacteriaceae</taxon>
        <taxon>Mycolicibacterium</taxon>
    </lineage>
</organism>
<dbReference type="InterPro" id="IPR043128">
    <property type="entry name" value="Rev_trsase/Diguanyl_cyclase"/>
</dbReference>
<name>A0A7I7QLU9_9MYCO</name>
<dbReference type="Pfam" id="PF00989">
    <property type="entry name" value="PAS"/>
    <property type="match status" value="2"/>
</dbReference>
<dbReference type="PROSITE" id="PS50887">
    <property type="entry name" value="GGDEF"/>
    <property type="match status" value="1"/>
</dbReference>
<dbReference type="SMART" id="SM00091">
    <property type="entry name" value="PAS"/>
    <property type="match status" value="3"/>
</dbReference>
<dbReference type="SUPFAM" id="SSF55073">
    <property type="entry name" value="Nucleotide cyclase"/>
    <property type="match status" value="1"/>
</dbReference>
<dbReference type="PANTHER" id="PTHR44757:SF2">
    <property type="entry name" value="BIOFILM ARCHITECTURE MAINTENANCE PROTEIN MBAA"/>
    <property type="match status" value="1"/>
</dbReference>
<dbReference type="InterPro" id="IPR013767">
    <property type="entry name" value="PAS_fold"/>
</dbReference>
<dbReference type="CDD" id="cd01949">
    <property type="entry name" value="GGDEF"/>
    <property type="match status" value="1"/>
</dbReference>
<dbReference type="InterPro" id="IPR052155">
    <property type="entry name" value="Biofilm_reg_signaling"/>
</dbReference>
<dbReference type="InterPro" id="IPR029787">
    <property type="entry name" value="Nucleotide_cyclase"/>
</dbReference>
<accession>A0A7I7QLU9</accession>
<dbReference type="Proteomes" id="UP000467193">
    <property type="component" value="Chromosome"/>
</dbReference>
<dbReference type="InterPro" id="IPR000014">
    <property type="entry name" value="PAS"/>
</dbReference>
<evidence type="ECO:0000259" key="3">
    <source>
        <dbReference type="PROSITE" id="PS50887"/>
    </source>
</evidence>
<protein>
    <recommendedName>
        <fullName evidence="6">Diguanylate cyclase</fullName>
    </recommendedName>
</protein>
<feature type="domain" description="PAS" evidence="2">
    <location>
        <begin position="153"/>
        <end position="211"/>
    </location>
</feature>
<dbReference type="InterPro" id="IPR000160">
    <property type="entry name" value="GGDEF_dom"/>
</dbReference>
<dbReference type="EMBL" id="AP022588">
    <property type="protein sequence ID" value="BBY27252.1"/>
    <property type="molecule type" value="Genomic_DNA"/>
</dbReference>
<evidence type="ECO:0000259" key="2">
    <source>
        <dbReference type="PROSITE" id="PS50112"/>
    </source>
</evidence>
<feature type="domain" description="GGDEF" evidence="3">
    <location>
        <begin position="426"/>
        <end position="561"/>
    </location>
</feature>
<dbReference type="Pfam" id="PF13188">
    <property type="entry name" value="PAS_8"/>
    <property type="match status" value="1"/>
</dbReference>
<evidence type="ECO:0000256" key="1">
    <source>
        <dbReference type="SAM" id="MobiDB-lite"/>
    </source>
</evidence>
<dbReference type="Gene3D" id="3.30.70.270">
    <property type="match status" value="1"/>
</dbReference>
<dbReference type="SUPFAM" id="SSF55785">
    <property type="entry name" value="PYP-like sensor domain (PAS domain)"/>
    <property type="match status" value="3"/>
</dbReference>
<dbReference type="SMART" id="SM00267">
    <property type="entry name" value="GGDEF"/>
    <property type="match status" value="1"/>
</dbReference>
<evidence type="ECO:0000313" key="5">
    <source>
        <dbReference type="Proteomes" id="UP000467193"/>
    </source>
</evidence>